<dbReference type="AlphaFoldDB" id="A0A9Q3C1R9"/>
<proteinExistence type="predicted"/>
<dbReference type="Proteomes" id="UP000765509">
    <property type="component" value="Unassembled WGS sequence"/>
</dbReference>
<sequence length="89" mass="9888">MEIYLGILNWILQRGARELPDTRLEMNLLFSLKVKKEKIHPGSTSSIESIECTSSIESIECTSSIESIASIECTSSIESIASIELNQLQ</sequence>
<organism evidence="1 2">
    <name type="scientific">Austropuccinia psidii MF-1</name>
    <dbReference type="NCBI Taxonomy" id="1389203"/>
    <lineage>
        <taxon>Eukaryota</taxon>
        <taxon>Fungi</taxon>
        <taxon>Dikarya</taxon>
        <taxon>Basidiomycota</taxon>
        <taxon>Pucciniomycotina</taxon>
        <taxon>Pucciniomycetes</taxon>
        <taxon>Pucciniales</taxon>
        <taxon>Sphaerophragmiaceae</taxon>
        <taxon>Austropuccinia</taxon>
    </lineage>
</organism>
<evidence type="ECO:0000313" key="2">
    <source>
        <dbReference type="Proteomes" id="UP000765509"/>
    </source>
</evidence>
<keyword evidence="2" id="KW-1185">Reference proteome</keyword>
<protein>
    <submittedName>
        <fullName evidence="1">Uncharacterized protein</fullName>
    </submittedName>
</protein>
<evidence type="ECO:0000313" key="1">
    <source>
        <dbReference type="EMBL" id="MBW0475145.1"/>
    </source>
</evidence>
<dbReference type="EMBL" id="AVOT02004001">
    <property type="protein sequence ID" value="MBW0475145.1"/>
    <property type="molecule type" value="Genomic_DNA"/>
</dbReference>
<reference evidence="1" key="1">
    <citation type="submission" date="2021-03" db="EMBL/GenBank/DDBJ databases">
        <title>Draft genome sequence of rust myrtle Austropuccinia psidii MF-1, a brazilian biotype.</title>
        <authorList>
            <person name="Quecine M.C."/>
            <person name="Pachon D.M.R."/>
            <person name="Bonatelli M.L."/>
            <person name="Correr F.H."/>
            <person name="Franceschini L.M."/>
            <person name="Leite T.F."/>
            <person name="Margarido G.R.A."/>
            <person name="Almeida C.A."/>
            <person name="Ferrarezi J.A."/>
            <person name="Labate C.A."/>
        </authorList>
    </citation>
    <scope>NUCLEOTIDE SEQUENCE</scope>
    <source>
        <strain evidence="1">MF-1</strain>
    </source>
</reference>
<accession>A0A9Q3C1R9</accession>
<gene>
    <name evidence="1" type="ORF">O181_014860</name>
</gene>
<name>A0A9Q3C1R9_9BASI</name>
<comment type="caution">
    <text evidence="1">The sequence shown here is derived from an EMBL/GenBank/DDBJ whole genome shotgun (WGS) entry which is preliminary data.</text>
</comment>